<dbReference type="OrthoDB" id="783687at2759"/>
<name>A0A6J1CKS7_MOMCH</name>
<dbReference type="GeneID" id="111012212"/>
<evidence type="ECO:0000313" key="1">
    <source>
        <dbReference type="Proteomes" id="UP000504603"/>
    </source>
</evidence>
<accession>A0A6J1CKS7</accession>
<dbReference type="PANTHER" id="PTHR33735:SF10">
    <property type="entry name" value="EXPRESSED PROTEIN"/>
    <property type="match status" value="1"/>
</dbReference>
<dbReference type="KEGG" id="mcha:111012212"/>
<dbReference type="RefSeq" id="XP_022141966.1">
    <property type="nucleotide sequence ID" value="XM_022286274.1"/>
</dbReference>
<sequence length="220" mass="24760">MSSKSGHFWSSTVVLRLRSLLQLFHKTENCHGGGGGGRRSSPPPQSSVAMLPYTPCYNQPPIYPMFRLFGSYFTSATMKLNREKDQSSTPYFFFPGWVKWIFGSLLSLLIPTWKQSSNKLQTLEGEAEMVIEEAESVAEVVEKAAEIAEKASAEIAKKLPEKSKLKEAAEVVETYSKQIAHDAHLTQDILHKVEEWKQKLDKSETAINEQIRKKEGPANK</sequence>
<proteinExistence type="predicted"/>
<keyword evidence="1" id="KW-1185">Reference proteome</keyword>
<dbReference type="Proteomes" id="UP000504603">
    <property type="component" value="Unplaced"/>
</dbReference>
<dbReference type="PANTHER" id="PTHR33735">
    <property type="entry name" value="EXPRESSED PROTEIN"/>
    <property type="match status" value="1"/>
</dbReference>
<protein>
    <submittedName>
        <fullName evidence="2">Uncharacterized protein LOC111012212</fullName>
    </submittedName>
</protein>
<evidence type="ECO:0000313" key="2">
    <source>
        <dbReference type="RefSeq" id="XP_022141966.1"/>
    </source>
</evidence>
<gene>
    <name evidence="2" type="primary">LOC111012212</name>
</gene>
<dbReference type="AlphaFoldDB" id="A0A6J1CKS7"/>
<reference evidence="2" key="1">
    <citation type="submission" date="2025-08" db="UniProtKB">
        <authorList>
            <consortium name="RefSeq"/>
        </authorList>
    </citation>
    <scope>IDENTIFICATION</scope>
    <source>
        <strain evidence="2">OHB3-1</strain>
    </source>
</reference>
<organism evidence="1 2">
    <name type="scientific">Momordica charantia</name>
    <name type="common">Bitter gourd</name>
    <name type="synonym">Balsam pear</name>
    <dbReference type="NCBI Taxonomy" id="3673"/>
    <lineage>
        <taxon>Eukaryota</taxon>
        <taxon>Viridiplantae</taxon>
        <taxon>Streptophyta</taxon>
        <taxon>Embryophyta</taxon>
        <taxon>Tracheophyta</taxon>
        <taxon>Spermatophyta</taxon>
        <taxon>Magnoliopsida</taxon>
        <taxon>eudicotyledons</taxon>
        <taxon>Gunneridae</taxon>
        <taxon>Pentapetalae</taxon>
        <taxon>rosids</taxon>
        <taxon>fabids</taxon>
        <taxon>Cucurbitales</taxon>
        <taxon>Cucurbitaceae</taxon>
        <taxon>Momordiceae</taxon>
        <taxon>Momordica</taxon>
    </lineage>
</organism>